<gene>
    <name evidence="2" type="ORF">A2639_00775</name>
</gene>
<proteinExistence type="predicted"/>
<keyword evidence="1" id="KW-0472">Membrane</keyword>
<evidence type="ECO:0000313" key="2">
    <source>
        <dbReference type="EMBL" id="OGZ62328.1"/>
    </source>
</evidence>
<keyword evidence="1" id="KW-1133">Transmembrane helix</keyword>
<keyword evidence="1" id="KW-0812">Transmembrane</keyword>
<feature type="transmembrane region" description="Helical" evidence="1">
    <location>
        <begin position="25"/>
        <end position="43"/>
    </location>
</feature>
<name>A0A1G2HK96_9BACT</name>
<evidence type="ECO:0000256" key="1">
    <source>
        <dbReference type="SAM" id="Phobius"/>
    </source>
</evidence>
<protein>
    <submittedName>
        <fullName evidence="2">Uncharacterized protein</fullName>
    </submittedName>
</protein>
<accession>A0A1G2HK96</accession>
<dbReference type="EMBL" id="MHOL01000023">
    <property type="protein sequence ID" value="OGZ62328.1"/>
    <property type="molecule type" value="Genomic_DNA"/>
</dbReference>
<comment type="caution">
    <text evidence="2">The sequence shown here is derived from an EMBL/GenBank/DDBJ whole genome shotgun (WGS) entry which is preliminary data.</text>
</comment>
<reference evidence="2 3" key="1">
    <citation type="journal article" date="2016" name="Nat. Commun.">
        <title>Thousands of microbial genomes shed light on interconnected biogeochemical processes in an aquifer system.</title>
        <authorList>
            <person name="Anantharaman K."/>
            <person name="Brown C.T."/>
            <person name="Hug L.A."/>
            <person name="Sharon I."/>
            <person name="Castelle C.J."/>
            <person name="Probst A.J."/>
            <person name="Thomas B.C."/>
            <person name="Singh A."/>
            <person name="Wilkins M.J."/>
            <person name="Karaoz U."/>
            <person name="Brodie E.L."/>
            <person name="Williams K.H."/>
            <person name="Hubbard S.S."/>
            <person name="Banfield J.F."/>
        </authorList>
    </citation>
    <scope>NUCLEOTIDE SEQUENCE [LARGE SCALE GENOMIC DNA]</scope>
</reference>
<dbReference type="AlphaFoldDB" id="A0A1G2HK96"/>
<feature type="transmembrane region" description="Helical" evidence="1">
    <location>
        <begin position="49"/>
        <end position="68"/>
    </location>
</feature>
<dbReference type="Proteomes" id="UP000178991">
    <property type="component" value="Unassembled WGS sequence"/>
</dbReference>
<sequence length="78" mass="9069">MNTEFEDKSKYQPKRQSLWDKISQLLNIAKFIEILFHAFLLLLAMRGDIALAIFVTLGGYLLIFFTRATSIDTIKEKE</sequence>
<organism evidence="2 3">
    <name type="scientific">Candidatus Staskawiczbacteria bacterium RIFCSPHIGHO2_01_FULL_34_27</name>
    <dbReference type="NCBI Taxonomy" id="1802199"/>
    <lineage>
        <taxon>Bacteria</taxon>
        <taxon>Candidatus Staskawicziibacteriota</taxon>
    </lineage>
</organism>
<evidence type="ECO:0000313" key="3">
    <source>
        <dbReference type="Proteomes" id="UP000178991"/>
    </source>
</evidence>